<dbReference type="EMBL" id="MSCH01000003">
    <property type="protein sequence ID" value="PQJ53919.1"/>
    <property type="molecule type" value="Genomic_DNA"/>
</dbReference>
<dbReference type="PANTHER" id="PTHR43547:SF2">
    <property type="entry name" value="HYBRID SIGNAL TRANSDUCTION HISTIDINE KINASE C"/>
    <property type="match status" value="1"/>
</dbReference>
<comment type="caution">
    <text evidence="3">The sequence shown here is derived from an EMBL/GenBank/DDBJ whole genome shotgun (WGS) entry which is preliminary data.</text>
</comment>
<protein>
    <submittedName>
        <fullName evidence="3">ATP-binding protein</fullName>
    </submittedName>
</protein>
<dbReference type="RefSeq" id="WP_105052419.1">
    <property type="nucleotide sequence ID" value="NZ_BMYG01000002.1"/>
</dbReference>
<dbReference type="Proteomes" id="UP000239007">
    <property type="component" value="Unassembled WGS sequence"/>
</dbReference>
<dbReference type="GO" id="GO:0005524">
    <property type="term" value="F:ATP binding"/>
    <property type="evidence" value="ECO:0007669"/>
    <property type="project" value="UniProtKB-KW"/>
</dbReference>
<feature type="domain" description="Histidine kinase" evidence="2">
    <location>
        <begin position="14"/>
        <end position="228"/>
    </location>
</feature>
<dbReference type="Pfam" id="PF02518">
    <property type="entry name" value="HATPase_c"/>
    <property type="match status" value="1"/>
</dbReference>
<evidence type="ECO:0000313" key="4">
    <source>
        <dbReference type="Proteomes" id="UP000239007"/>
    </source>
</evidence>
<dbReference type="PROSITE" id="PS50109">
    <property type="entry name" value="HIS_KIN"/>
    <property type="match status" value="1"/>
</dbReference>
<keyword evidence="1" id="KW-0597">Phosphoprotein</keyword>
<dbReference type="AlphaFoldDB" id="A0A2S7UVX7"/>
<dbReference type="InterPro" id="IPR036890">
    <property type="entry name" value="HATPase_C_sf"/>
</dbReference>
<keyword evidence="3" id="KW-0067">ATP-binding</keyword>
<proteinExistence type="predicted"/>
<evidence type="ECO:0000313" key="3">
    <source>
        <dbReference type="EMBL" id="PQJ53919.1"/>
    </source>
</evidence>
<sequence length="228" mass="25460">MERPVIDFATVLASSAHDMKNGLCLLIQLIDQLSEKMRLNNMDEAEELASIHYEASRINTNLLQMLAMYRAEKDVLPLNVDSYYLDETLEELVAQNSLYINNKSLSVTFDIEDELSWYFDQDLVSNLLNDIFVNAMRYCNSSIVVSAKTLNDQLHVTIADDGNGYPEHMLQSAISSPQDIELNISRTGLGLYFAQLIAAAHEQDGVYGSIKLENGGSLNGSIFTLVLP</sequence>
<dbReference type="SMART" id="SM00387">
    <property type="entry name" value="HATPase_c"/>
    <property type="match status" value="1"/>
</dbReference>
<keyword evidence="4" id="KW-1185">Reference proteome</keyword>
<dbReference type="OrthoDB" id="9122109at2"/>
<organism evidence="3 4">
    <name type="scientific">Psychrosphaera saromensis</name>
    <dbReference type="NCBI Taxonomy" id="716813"/>
    <lineage>
        <taxon>Bacteria</taxon>
        <taxon>Pseudomonadati</taxon>
        <taxon>Pseudomonadota</taxon>
        <taxon>Gammaproteobacteria</taxon>
        <taxon>Alteromonadales</taxon>
        <taxon>Pseudoalteromonadaceae</taxon>
        <taxon>Psychrosphaera</taxon>
    </lineage>
</organism>
<dbReference type="InterPro" id="IPR003594">
    <property type="entry name" value="HATPase_dom"/>
</dbReference>
<name>A0A2S7UVX7_9GAMM</name>
<accession>A0A2S7UVX7</accession>
<dbReference type="SUPFAM" id="SSF55874">
    <property type="entry name" value="ATPase domain of HSP90 chaperone/DNA topoisomerase II/histidine kinase"/>
    <property type="match status" value="1"/>
</dbReference>
<keyword evidence="3" id="KW-0547">Nucleotide-binding</keyword>
<evidence type="ECO:0000256" key="1">
    <source>
        <dbReference type="ARBA" id="ARBA00022553"/>
    </source>
</evidence>
<dbReference type="Gene3D" id="3.30.565.10">
    <property type="entry name" value="Histidine kinase-like ATPase, C-terminal domain"/>
    <property type="match status" value="1"/>
</dbReference>
<reference evidence="3 4" key="1">
    <citation type="submission" date="2016-12" db="EMBL/GenBank/DDBJ databases">
        <title>Diversity of luminous bacteria.</title>
        <authorList>
            <person name="Yoshizawa S."/>
            <person name="Kogure K."/>
        </authorList>
    </citation>
    <scope>NUCLEOTIDE SEQUENCE [LARGE SCALE GENOMIC DNA]</scope>
    <source>
        <strain evidence="3 4">SA4-48</strain>
    </source>
</reference>
<evidence type="ECO:0000259" key="2">
    <source>
        <dbReference type="PROSITE" id="PS50109"/>
    </source>
</evidence>
<gene>
    <name evidence="3" type="ORF">BTO11_09760</name>
</gene>
<dbReference type="PANTHER" id="PTHR43547">
    <property type="entry name" value="TWO-COMPONENT HISTIDINE KINASE"/>
    <property type="match status" value="1"/>
</dbReference>
<dbReference type="GO" id="GO:0000155">
    <property type="term" value="F:phosphorelay sensor kinase activity"/>
    <property type="evidence" value="ECO:0007669"/>
    <property type="project" value="TreeGrafter"/>
</dbReference>
<dbReference type="InterPro" id="IPR005467">
    <property type="entry name" value="His_kinase_dom"/>
</dbReference>